<organism evidence="6 7">
    <name type="scientific">Pichia membranifaciens NRRL Y-2026</name>
    <dbReference type="NCBI Taxonomy" id="763406"/>
    <lineage>
        <taxon>Eukaryota</taxon>
        <taxon>Fungi</taxon>
        <taxon>Dikarya</taxon>
        <taxon>Ascomycota</taxon>
        <taxon>Saccharomycotina</taxon>
        <taxon>Pichiomycetes</taxon>
        <taxon>Pichiales</taxon>
        <taxon>Pichiaceae</taxon>
        <taxon>Pichia</taxon>
    </lineage>
</organism>
<dbReference type="InterPro" id="IPR036509">
    <property type="entry name" value="Met_Sox_Rdtase_MsrA_sf"/>
</dbReference>
<protein>
    <recommendedName>
        <fullName evidence="2">peptide-methionine (S)-S-oxide reductase</fullName>
        <ecNumber evidence="2">1.8.4.11</ecNumber>
    </recommendedName>
    <alternativeName>
        <fullName evidence="4">Peptide-methionine (S)-S-oxide reductase</fullName>
    </alternativeName>
</protein>
<dbReference type="InterPro" id="IPR002569">
    <property type="entry name" value="Met_Sox_Rdtase_MsrA_dom"/>
</dbReference>
<dbReference type="RefSeq" id="XP_019019883.1">
    <property type="nucleotide sequence ID" value="XM_019160314.1"/>
</dbReference>
<evidence type="ECO:0000256" key="2">
    <source>
        <dbReference type="ARBA" id="ARBA00012502"/>
    </source>
</evidence>
<dbReference type="NCBIfam" id="TIGR00401">
    <property type="entry name" value="msrA"/>
    <property type="match status" value="1"/>
</dbReference>
<evidence type="ECO:0000313" key="7">
    <source>
        <dbReference type="Proteomes" id="UP000094455"/>
    </source>
</evidence>
<accession>A0A1E3NRR1</accession>
<dbReference type="Proteomes" id="UP000094455">
    <property type="component" value="Unassembled WGS sequence"/>
</dbReference>
<dbReference type="GeneID" id="30177001"/>
<feature type="domain" description="Peptide methionine sulphoxide reductase MsrA" evidence="5">
    <location>
        <begin position="16"/>
        <end position="170"/>
    </location>
</feature>
<evidence type="ECO:0000313" key="6">
    <source>
        <dbReference type="EMBL" id="ODQ48770.1"/>
    </source>
</evidence>
<dbReference type="EMBL" id="KV454001">
    <property type="protein sequence ID" value="ODQ48770.1"/>
    <property type="molecule type" value="Genomic_DNA"/>
</dbReference>
<gene>
    <name evidence="6" type="ORF">PICMEDRAFT_14294</name>
</gene>
<dbReference type="STRING" id="763406.A0A1E3NRR1"/>
<dbReference type="Gene3D" id="3.30.1060.10">
    <property type="entry name" value="Peptide methionine sulphoxide reductase MsrA"/>
    <property type="match status" value="1"/>
</dbReference>
<proteinExistence type="inferred from homology"/>
<evidence type="ECO:0000256" key="4">
    <source>
        <dbReference type="ARBA" id="ARBA00030643"/>
    </source>
</evidence>
<evidence type="ECO:0000256" key="3">
    <source>
        <dbReference type="ARBA" id="ARBA00023002"/>
    </source>
</evidence>
<dbReference type="Pfam" id="PF01625">
    <property type="entry name" value="PMSR"/>
    <property type="match status" value="1"/>
</dbReference>
<comment type="similarity">
    <text evidence="1">Belongs to the MsrA Met sulfoxide reductase family.</text>
</comment>
<dbReference type="HAMAP" id="MF_01401">
    <property type="entry name" value="MsrA"/>
    <property type="match status" value="1"/>
</dbReference>
<keyword evidence="7" id="KW-1185">Reference proteome</keyword>
<dbReference type="GO" id="GO:0008113">
    <property type="term" value="F:peptide-methionine (S)-S-oxide reductase activity"/>
    <property type="evidence" value="ECO:0007669"/>
    <property type="project" value="UniProtKB-EC"/>
</dbReference>
<keyword evidence="3" id="KW-0560">Oxidoreductase</keyword>
<dbReference type="OrthoDB" id="77405at2759"/>
<evidence type="ECO:0000259" key="5">
    <source>
        <dbReference type="Pfam" id="PF01625"/>
    </source>
</evidence>
<dbReference type="SUPFAM" id="SSF55068">
    <property type="entry name" value="Peptide methionine sulfoxide reductase"/>
    <property type="match status" value="1"/>
</dbReference>
<dbReference type="PANTHER" id="PTHR43774:SF1">
    <property type="entry name" value="PEPTIDE METHIONINE SULFOXIDE REDUCTASE MSRA 2"/>
    <property type="match status" value="1"/>
</dbReference>
<sequence length="183" mass="21465">MSVVSTIKTTDTSRFAVFAAGCFWGVEYNYRKYFQFPSQILDIKVGYANGRENIANPSYKQVCTGETDFAEAVLISYEPSQTSYKDLVDFFFRIHDPTTLNSQGPDMGTQYRSGIFTTDDEQKKIAEAVKDTFQKEWYKNKRIVTEIEDFRSFYDAETYHQLYLNKHTERTTCETHFYREKPE</sequence>
<reference evidence="6 7" key="1">
    <citation type="journal article" date="2016" name="Proc. Natl. Acad. Sci. U.S.A.">
        <title>Comparative genomics of biotechnologically important yeasts.</title>
        <authorList>
            <person name="Riley R."/>
            <person name="Haridas S."/>
            <person name="Wolfe K.H."/>
            <person name="Lopes M.R."/>
            <person name="Hittinger C.T."/>
            <person name="Goeker M."/>
            <person name="Salamov A.A."/>
            <person name="Wisecaver J.H."/>
            <person name="Long T.M."/>
            <person name="Calvey C.H."/>
            <person name="Aerts A.L."/>
            <person name="Barry K.W."/>
            <person name="Choi C."/>
            <person name="Clum A."/>
            <person name="Coughlan A.Y."/>
            <person name="Deshpande S."/>
            <person name="Douglass A.P."/>
            <person name="Hanson S.J."/>
            <person name="Klenk H.-P."/>
            <person name="LaButti K.M."/>
            <person name="Lapidus A."/>
            <person name="Lindquist E.A."/>
            <person name="Lipzen A.M."/>
            <person name="Meier-Kolthoff J.P."/>
            <person name="Ohm R.A."/>
            <person name="Otillar R.P."/>
            <person name="Pangilinan J.L."/>
            <person name="Peng Y."/>
            <person name="Rokas A."/>
            <person name="Rosa C.A."/>
            <person name="Scheuner C."/>
            <person name="Sibirny A.A."/>
            <person name="Slot J.C."/>
            <person name="Stielow J.B."/>
            <person name="Sun H."/>
            <person name="Kurtzman C.P."/>
            <person name="Blackwell M."/>
            <person name="Grigoriev I.V."/>
            <person name="Jeffries T.W."/>
        </authorList>
    </citation>
    <scope>NUCLEOTIDE SEQUENCE [LARGE SCALE GENOMIC DNA]</scope>
    <source>
        <strain evidence="6 7">NRRL Y-2026</strain>
    </source>
</reference>
<name>A0A1E3NRR1_9ASCO</name>
<dbReference type="EC" id="1.8.4.11" evidence="2"/>
<dbReference type="AlphaFoldDB" id="A0A1E3NRR1"/>
<dbReference type="PANTHER" id="PTHR43774">
    <property type="entry name" value="PEPTIDE METHIONINE SULFOXIDE REDUCTASE"/>
    <property type="match status" value="1"/>
</dbReference>
<evidence type="ECO:0000256" key="1">
    <source>
        <dbReference type="ARBA" id="ARBA00005591"/>
    </source>
</evidence>